<dbReference type="GO" id="GO:0003677">
    <property type="term" value="F:DNA binding"/>
    <property type="evidence" value="ECO:0007669"/>
    <property type="project" value="InterPro"/>
</dbReference>
<dbReference type="Proteomes" id="UP000700706">
    <property type="component" value="Unassembled WGS sequence"/>
</dbReference>
<evidence type="ECO:0000313" key="2">
    <source>
        <dbReference type="EMBL" id="MBW8725343.1"/>
    </source>
</evidence>
<comment type="caution">
    <text evidence="2">The sequence shown here is derived from an EMBL/GenBank/DDBJ whole genome shotgun (WGS) entry which is preliminary data.</text>
</comment>
<evidence type="ECO:0000313" key="3">
    <source>
        <dbReference type="Proteomes" id="UP000700706"/>
    </source>
</evidence>
<sequence>MTGQAEAILRTVERIYDSAFEPDAWTHCLDAVRDLVGAEHAIFHRTVQGAVVTSVSCQRLTGVMEQVSHRISDPFFIDKIDRLPVGAAVVQSSYISMEAFARTDYYNNVIRPIGGGQAAVAVPWRAGGDTASIIACRPLDAASFTPEDLRMLDLLTPHVTAAGRLARRLAMEQAVIDALGVGVVLVDGGATVIHMNQQAEAFIAAADGLGLLSRRLVTGTMAETMALQEAIAAAAMTRSGPAAAEAAIRWVSSKRVQIPVYRRPPQSPLVLTIIPSGALMQKLGLDSPAQAAVLISDPAVTHAGGMEQLISLHGLTRREAELVSLIADGVRLAEAAGLLDITVGTARQYLKSVFSKTGAESQADLVRLGLRGY</sequence>
<dbReference type="GO" id="GO:0006355">
    <property type="term" value="P:regulation of DNA-templated transcription"/>
    <property type="evidence" value="ECO:0007669"/>
    <property type="project" value="InterPro"/>
</dbReference>
<dbReference type="AlphaFoldDB" id="A0A952FIK3"/>
<protein>
    <submittedName>
        <fullName evidence="2">Helix-turn-helix transcriptional regulator</fullName>
    </submittedName>
</protein>
<dbReference type="InterPro" id="IPR000792">
    <property type="entry name" value="Tscrpt_reg_LuxR_C"/>
</dbReference>
<feature type="domain" description="HTH luxR-type" evidence="1">
    <location>
        <begin position="308"/>
        <end position="373"/>
    </location>
</feature>
<organism evidence="2 3">
    <name type="scientific">Inquilinus limosus</name>
    <dbReference type="NCBI Taxonomy" id="171674"/>
    <lineage>
        <taxon>Bacteria</taxon>
        <taxon>Pseudomonadati</taxon>
        <taxon>Pseudomonadota</taxon>
        <taxon>Alphaproteobacteria</taxon>
        <taxon>Rhodospirillales</taxon>
        <taxon>Rhodospirillaceae</taxon>
        <taxon>Inquilinus</taxon>
    </lineage>
</organism>
<accession>A0A952FIK3</accession>
<proteinExistence type="predicted"/>
<dbReference type="Gene3D" id="1.10.10.10">
    <property type="entry name" value="Winged helix-like DNA-binding domain superfamily/Winged helix DNA-binding domain"/>
    <property type="match status" value="1"/>
</dbReference>
<evidence type="ECO:0000259" key="1">
    <source>
        <dbReference type="PROSITE" id="PS50043"/>
    </source>
</evidence>
<dbReference type="InterPro" id="IPR016032">
    <property type="entry name" value="Sig_transdc_resp-reg_C-effctor"/>
</dbReference>
<gene>
    <name evidence="2" type="ORF">JF625_09350</name>
</gene>
<dbReference type="PROSITE" id="PS50043">
    <property type="entry name" value="HTH_LUXR_2"/>
    <property type="match status" value="1"/>
</dbReference>
<name>A0A952FIK3_9PROT</name>
<dbReference type="InterPro" id="IPR036388">
    <property type="entry name" value="WH-like_DNA-bd_sf"/>
</dbReference>
<reference evidence="2" key="1">
    <citation type="submission" date="2020-06" db="EMBL/GenBank/DDBJ databases">
        <title>Stable isotope informed genome-resolved metagenomics uncovers potential trophic interactions in rhizosphere soil.</title>
        <authorList>
            <person name="Starr E.P."/>
            <person name="Shi S."/>
            <person name="Blazewicz S.J."/>
            <person name="Koch B.J."/>
            <person name="Probst A.J."/>
            <person name="Hungate B.A."/>
            <person name="Pett-Ridge J."/>
            <person name="Firestone M.K."/>
            <person name="Banfield J.F."/>
        </authorList>
    </citation>
    <scope>NUCLEOTIDE SEQUENCE</scope>
    <source>
        <strain evidence="2">YM_69_17</strain>
    </source>
</reference>
<dbReference type="SUPFAM" id="SSF46894">
    <property type="entry name" value="C-terminal effector domain of the bipartite response regulators"/>
    <property type="match status" value="1"/>
</dbReference>
<dbReference type="SMART" id="SM00421">
    <property type="entry name" value="HTH_LUXR"/>
    <property type="match status" value="1"/>
</dbReference>
<dbReference type="EMBL" id="JAEKLZ010000167">
    <property type="protein sequence ID" value="MBW8725343.1"/>
    <property type="molecule type" value="Genomic_DNA"/>
</dbReference>